<organism evidence="8 9">
    <name type="scientific">Halococcus hamelinensis 100A6</name>
    <dbReference type="NCBI Taxonomy" id="1132509"/>
    <lineage>
        <taxon>Archaea</taxon>
        <taxon>Methanobacteriati</taxon>
        <taxon>Methanobacteriota</taxon>
        <taxon>Stenosarchaea group</taxon>
        <taxon>Halobacteria</taxon>
        <taxon>Halobacteriales</taxon>
        <taxon>Halococcaceae</taxon>
        <taxon>Halococcus</taxon>
    </lineage>
</organism>
<dbReference type="Gene3D" id="3.40.50.1170">
    <property type="entry name" value="L-asparaginase, N-terminal domain"/>
    <property type="match status" value="1"/>
</dbReference>
<dbReference type="Gene3D" id="3.40.50.40">
    <property type="match status" value="1"/>
</dbReference>
<comment type="similarity">
    <text evidence="1">Belongs to the asparaginase 1 family.</text>
</comment>
<dbReference type="InterPro" id="IPR020827">
    <property type="entry name" value="Asparaginase/glutaminase_AS1"/>
</dbReference>
<comment type="caution">
    <text evidence="8">The sequence shown here is derived from an EMBL/GenBank/DDBJ whole genome shotgun (WGS) entry which is preliminary data.</text>
</comment>
<dbReference type="OrthoDB" id="85706at2157"/>
<dbReference type="CDD" id="cd08964">
    <property type="entry name" value="L-asparaginase_II"/>
    <property type="match status" value="1"/>
</dbReference>
<protein>
    <recommendedName>
        <fullName evidence="3">L-asparaginase</fullName>
    </recommendedName>
</protein>
<dbReference type="Pfam" id="PF00710">
    <property type="entry name" value="Asparaginase"/>
    <property type="match status" value="1"/>
</dbReference>
<dbReference type="PANTHER" id="PTHR11707:SF28">
    <property type="entry name" value="60 KDA LYSOPHOSPHOLIPASE"/>
    <property type="match status" value="1"/>
</dbReference>
<dbReference type="InterPro" id="IPR004550">
    <property type="entry name" value="AsnASE_II"/>
</dbReference>
<evidence type="ECO:0000256" key="2">
    <source>
        <dbReference type="ARBA" id="ARBA00022801"/>
    </source>
</evidence>
<feature type="domain" description="L-asparaginase N-terminal" evidence="6">
    <location>
        <begin position="5"/>
        <end position="191"/>
    </location>
</feature>
<dbReference type="PANTHER" id="PTHR11707">
    <property type="entry name" value="L-ASPARAGINASE"/>
    <property type="match status" value="1"/>
</dbReference>
<dbReference type="InterPro" id="IPR027473">
    <property type="entry name" value="L-asparaginase_C"/>
</dbReference>
<evidence type="ECO:0000256" key="5">
    <source>
        <dbReference type="PROSITE-ProRule" id="PRU10100"/>
    </source>
</evidence>
<dbReference type="InterPro" id="IPR040919">
    <property type="entry name" value="Asparaginase_C"/>
</dbReference>
<proteinExistence type="inferred from homology"/>
<keyword evidence="9" id="KW-1185">Reference proteome</keyword>
<evidence type="ECO:0000256" key="4">
    <source>
        <dbReference type="PROSITE-ProRule" id="PRU10099"/>
    </source>
</evidence>
<accession>M0LVI7</accession>
<dbReference type="PROSITE" id="PS51732">
    <property type="entry name" value="ASN_GLN_ASE_3"/>
    <property type="match status" value="1"/>
</dbReference>
<dbReference type="InterPro" id="IPR006034">
    <property type="entry name" value="Asparaginase/glutaminase-like"/>
</dbReference>
<dbReference type="PROSITE" id="PS00917">
    <property type="entry name" value="ASN_GLN_ASE_2"/>
    <property type="match status" value="1"/>
</dbReference>
<feature type="active site" evidence="5">
    <location>
        <position position="87"/>
    </location>
</feature>
<gene>
    <name evidence="8" type="ORF">C447_13177</name>
</gene>
<dbReference type="PIRSF" id="PIRSF500176">
    <property type="entry name" value="L_ASNase"/>
    <property type="match status" value="1"/>
</dbReference>
<dbReference type="GO" id="GO:0004067">
    <property type="term" value="F:asparaginase activity"/>
    <property type="evidence" value="ECO:0007669"/>
    <property type="project" value="UniProtKB-UniRule"/>
</dbReference>
<evidence type="ECO:0000259" key="7">
    <source>
        <dbReference type="Pfam" id="PF17763"/>
    </source>
</evidence>
<dbReference type="SMART" id="SM00870">
    <property type="entry name" value="Asparaginase"/>
    <property type="match status" value="1"/>
</dbReference>
<dbReference type="SUPFAM" id="SSF53774">
    <property type="entry name" value="Glutaminase/Asparaginase"/>
    <property type="match status" value="1"/>
</dbReference>
<dbReference type="Proteomes" id="UP000011566">
    <property type="component" value="Unassembled WGS sequence"/>
</dbReference>
<dbReference type="SFLD" id="SFLDS00057">
    <property type="entry name" value="Glutaminase/Asparaginase"/>
    <property type="match status" value="1"/>
</dbReference>
<evidence type="ECO:0000313" key="8">
    <source>
        <dbReference type="EMBL" id="EMA37173.1"/>
    </source>
</evidence>
<dbReference type="SMR" id="M0LVI7"/>
<name>M0LVI7_9EURY</name>
<dbReference type="AlphaFoldDB" id="M0LVI7"/>
<feature type="domain" description="Asparaginase/glutaminase C-terminal" evidence="7">
    <location>
        <begin position="208"/>
        <end position="324"/>
    </location>
</feature>
<dbReference type="PIRSF" id="PIRSF001220">
    <property type="entry name" value="L-ASNase_gatD"/>
    <property type="match status" value="1"/>
</dbReference>
<dbReference type="InterPro" id="IPR027474">
    <property type="entry name" value="L-asparaginase_N"/>
</dbReference>
<dbReference type="FunFam" id="3.40.50.1170:FF:000001">
    <property type="entry name" value="L-asparaginase 2"/>
    <property type="match status" value="1"/>
</dbReference>
<dbReference type="GO" id="GO:0006528">
    <property type="term" value="P:asparagine metabolic process"/>
    <property type="evidence" value="ECO:0007669"/>
    <property type="project" value="InterPro"/>
</dbReference>
<dbReference type="InterPro" id="IPR037152">
    <property type="entry name" value="L-asparaginase_N_sf"/>
</dbReference>
<reference evidence="8 9" key="1">
    <citation type="journal article" date="2014" name="PLoS Genet.">
        <title>Phylogenetically driven sequencing of extremely halophilic archaea reveals strategies for static and dynamic osmo-response.</title>
        <authorList>
            <person name="Becker E.A."/>
            <person name="Seitzer P.M."/>
            <person name="Tritt A."/>
            <person name="Larsen D."/>
            <person name="Krusor M."/>
            <person name="Yao A.I."/>
            <person name="Wu D."/>
            <person name="Madern D."/>
            <person name="Eisen J.A."/>
            <person name="Darling A.E."/>
            <person name="Facciotti M.T."/>
        </authorList>
    </citation>
    <scope>NUCLEOTIDE SEQUENCE [LARGE SCALE GENOMIC DNA]</scope>
    <source>
        <strain evidence="8 9">100A6</strain>
    </source>
</reference>
<dbReference type="eggNOG" id="arCOG01924">
    <property type="taxonomic scope" value="Archaea"/>
</dbReference>
<feature type="active site" evidence="4">
    <location>
        <position position="13"/>
    </location>
</feature>
<evidence type="ECO:0000256" key="1">
    <source>
        <dbReference type="ARBA" id="ARBA00010518"/>
    </source>
</evidence>
<evidence type="ECO:0000256" key="3">
    <source>
        <dbReference type="ARBA" id="ARBA00070292"/>
    </source>
</evidence>
<evidence type="ECO:0000259" key="6">
    <source>
        <dbReference type="Pfam" id="PF00710"/>
    </source>
</evidence>
<dbReference type="EMBL" id="AOMB01000036">
    <property type="protein sequence ID" value="EMA37173.1"/>
    <property type="molecule type" value="Genomic_DNA"/>
</dbReference>
<dbReference type="InterPro" id="IPR036152">
    <property type="entry name" value="Asp/glu_Ase-like_sf"/>
</dbReference>
<dbReference type="Pfam" id="PF17763">
    <property type="entry name" value="Asparaginase_C"/>
    <property type="match status" value="1"/>
</dbReference>
<dbReference type="RefSeq" id="WP_007694587.1">
    <property type="nucleotide sequence ID" value="NZ_AJRK01000415.1"/>
</dbReference>
<dbReference type="PRINTS" id="PR00139">
    <property type="entry name" value="ASNGLNASE"/>
</dbReference>
<sequence length="328" mass="34032">MSVPLTILSTGGTIASTSGEAGATPSKSGDDLVAAVPELTSYADIEVVEVVQTPSFDMDSGSLATIAKRIRTTVGNGAEGVIVTHGTDTMEESAYYLDLVLDLDAPVVLTGAQRRPDEVSPDGPSNLLTAVRMASHERFQGTGGVYIAFDEELHAARDVTKRHTSKLSAFVSPEKCPVARSTREGIRVLREPGSRSISVDARRPTATVPMVKTGVGVDAQQVTDALRMDADGIVVEGTGLGNTTSALGDAIADAIEADVPVVITSRCQDGAVAPVYGTAGGGETLRSHGAIEGGDLPAHKARLKLLLLIEALGTDDIDALREAFERGA</sequence>
<keyword evidence="2" id="KW-0378">Hydrolase</keyword>
<evidence type="ECO:0000313" key="9">
    <source>
        <dbReference type="Proteomes" id="UP000011566"/>
    </source>
</evidence>
<dbReference type="PATRIC" id="fig|1132509.6.peg.3055"/>
<dbReference type="PROSITE" id="PS00144">
    <property type="entry name" value="ASN_GLN_ASE_1"/>
    <property type="match status" value="1"/>
</dbReference>
<dbReference type="InterPro" id="IPR027475">
    <property type="entry name" value="Asparaginase/glutaminase_AS2"/>
</dbReference>